<dbReference type="AlphaFoldDB" id="A0A1G1ZAG2"/>
<protein>
    <submittedName>
        <fullName evidence="6">Nucleotide sugar dehydrogenase</fullName>
    </submittedName>
</protein>
<dbReference type="GO" id="GO:0051287">
    <property type="term" value="F:NAD binding"/>
    <property type="evidence" value="ECO:0007669"/>
    <property type="project" value="InterPro"/>
</dbReference>
<dbReference type="PANTHER" id="PTHR43491:SF2">
    <property type="entry name" value="UDP-N-ACETYL-D-MANNOSAMINE DEHYDROGENASE"/>
    <property type="match status" value="1"/>
</dbReference>
<organism evidence="6 7">
    <name type="scientific">Candidatus Colwellbacteria bacterium RIFCSPLOWO2_02_FULL_45_11</name>
    <dbReference type="NCBI Taxonomy" id="1797692"/>
    <lineage>
        <taxon>Bacteria</taxon>
        <taxon>Candidatus Colwelliibacteriota</taxon>
    </lineage>
</organism>
<dbReference type="InterPro" id="IPR014027">
    <property type="entry name" value="UDP-Glc/GDP-Man_DH_C"/>
</dbReference>
<dbReference type="InterPro" id="IPR036220">
    <property type="entry name" value="UDP-Glc/GDP-Man_DH_C_sf"/>
</dbReference>
<dbReference type="SUPFAM" id="SSF52413">
    <property type="entry name" value="UDP-glucose/GDP-mannose dehydrogenase C-terminal domain"/>
    <property type="match status" value="1"/>
</dbReference>
<dbReference type="PIRSF" id="PIRSF500136">
    <property type="entry name" value="UDP_ManNAc_DH"/>
    <property type="match status" value="1"/>
</dbReference>
<dbReference type="InterPro" id="IPR014026">
    <property type="entry name" value="UDP-Glc/GDP-Man_DH_dimer"/>
</dbReference>
<comment type="caution">
    <text evidence="6">The sequence shown here is derived from an EMBL/GenBank/DDBJ whole genome shotgun (WGS) entry which is preliminary data.</text>
</comment>
<evidence type="ECO:0000256" key="4">
    <source>
        <dbReference type="PIRNR" id="PIRNR000124"/>
    </source>
</evidence>
<evidence type="ECO:0000313" key="6">
    <source>
        <dbReference type="EMBL" id="OGY61504.1"/>
    </source>
</evidence>
<evidence type="ECO:0000259" key="5">
    <source>
        <dbReference type="SMART" id="SM00984"/>
    </source>
</evidence>
<evidence type="ECO:0000256" key="3">
    <source>
        <dbReference type="ARBA" id="ARBA00023027"/>
    </source>
</evidence>
<accession>A0A1G1ZAG2</accession>
<dbReference type="InterPro" id="IPR008927">
    <property type="entry name" value="6-PGluconate_DH-like_C_sf"/>
</dbReference>
<keyword evidence="2" id="KW-0560">Oxidoreductase</keyword>
<dbReference type="PANTHER" id="PTHR43491">
    <property type="entry name" value="UDP-N-ACETYL-D-MANNOSAMINE DEHYDROGENASE"/>
    <property type="match status" value="1"/>
</dbReference>
<dbReference type="InterPro" id="IPR017476">
    <property type="entry name" value="UDP-Glc/GDP-Man"/>
</dbReference>
<dbReference type="PIRSF" id="PIRSF000124">
    <property type="entry name" value="UDPglc_GDPman_dh"/>
    <property type="match status" value="1"/>
</dbReference>
<name>A0A1G1ZAG2_9BACT</name>
<dbReference type="STRING" id="1797692.A3I33_00135"/>
<dbReference type="InterPro" id="IPR028359">
    <property type="entry name" value="UDP_ManNAc/GlcNAc_DH"/>
</dbReference>
<dbReference type="Gene3D" id="3.40.50.720">
    <property type="entry name" value="NAD(P)-binding Rossmann-like Domain"/>
    <property type="match status" value="2"/>
</dbReference>
<dbReference type="SUPFAM" id="SSF51735">
    <property type="entry name" value="NAD(P)-binding Rossmann-fold domains"/>
    <property type="match status" value="1"/>
</dbReference>
<comment type="similarity">
    <text evidence="1 4">Belongs to the UDP-glucose/GDP-mannose dehydrogenase family.</text>
</comment>
<dbReference type="InterPro" id="IPR036291">
    <property type="entry name" value="NAD(P)-bd_dom_sf"/>
</dbReference>
<dbReference type="GO" id="GO:0000271">
    <property type="term" value="P:polysaccharide biosynthetic process"/>
    <property type="evidence" value="ECO:0007669"/>
    <property type="project" value="InterPro"/>
</dbReference>
<evidence type="ECO:0000256" key="1">
    <source>
        <dbReference type="ARBA" id="ARBA00006601"/>
    </source>
</evidence>
<dbReference type="Proteomes" id="UP000176544">
    <property type="component" value="Unassembled WGS sequence"/>
</dbReference>
<proteinExistence type="inferred from homology"/>
<gene>
    <name evidence="6" type="ORF">A3I33_00135</name>
</gene>
<dbReference type="SUPFAM" id="SSF48179">
    <property type="entry name" value="6-phosphogluconate dehydrogenase C-terminal domain-like"/>
    <property type="match status" value="1"/>
</dbReference>
<dbReference type="GO" id="GO:0016628">
    <property type="term" value="F:oxidoreductase activity, acting on the CH-CH group of donors, NAD or NADP as acceptor"/>
    <property type="evidence" value="ECO:0007669"/>
    <property type="project" value="InterPro"/>
</dbReference>
<dbReference type="InterPro" id="IPR001732">
    <property type="entry name" value="UDP-Glc/GDP-Man_DH_N"/>
</dbReference>
<dbReference type="NCBIfam" id="TIGR03026">
    <property type="entry name" value="NDP-sugDHase"/>
    <property type="match status" value="1"/>
</dbReference>
<dbReference type="Pfam" id="PF03721">
    <property type="entry name" value="UDPG_MGDP_dh_N"/>
    <property type="match status" value="1"/>
</dbReference>
<feature type="domain" description="UDP-glucose/GDP-mannose dehydrogenase C-terminal" evidence="5">
    <location>
        <begin position="308"/>
        <end position="392"/>
    </location>
</feature>
<dbReference type="Pfam" id="PF03720">
    <property type="entry name" value="UDPG_MGDP_dh_C"/>
    <property type="match status" value="1"/>
</dbReference>
<reference evidence="6 7" key="1">
    <citation type="journal article" date="2016" name="Nat. Commun.">
        <title>Thousands of microbial genomes shed light on interconnected biogeochemical processes in an aquifer system.</title>
        <authorList>
            <person name="Anantharaman K."/>
            <person name="Brown C.T."/>
            <person name="Hug L.A."/>
            <person name="Sharon I."/>
            <person name="Castelle C.J."/>
            <person name="Probst A.J."/>
            <person name="Thomas B.C."/>
            <person name="Singh A."/>
            <person name="Wilkins M.J."/>
            <person name="Karaoz U."/>
            <person name="Brodie E.L."/>
            <person name="Williams K.H."/>
            <person name="Hubbard S.S."/>
            <person name="Banfield J.F."/>
        </authorList>
    </citation>
    <scope>NUCLEOTIDE SEQUENCE [LARGE SCALE GENOMIC DNA]</scope>
</reference>
<evidence type="ECO:0000313" key="7">
    <source>
        <dbReference type="Proteomes" id="UP000176544"/>
    </source>
</evidence>
<keyword evidence="3" id="KW-0520">NAD</keyword>
<dbReference type="GO" id="GO:0016616">
    <property type="term" value="F:oxidoreductase activity, acting on the CH-OH group of donors, NAD or NADP as acceptor"/>
    <property type="evidence" value="ECO:0007669"/>
    <property type="project" value="InterPro"/>
</dbReference>
<dbReference type="Pfam" id="PF00984">
    <property type="entry name" value="UDPG_MGDP_dh"/>
    <property type="match status" value="1"/>
</dbReference>
<sequence>MKRDVDICIVGGCGHVGLPLGLAFANKGKTVVLEDINEESVKMVNAGRMPFMEHGAKPILTKSLKSGRIRATTDPTVIKSASNVIVVIGTPIDERLDPRTSDVYKAIREIESYLSGEQLLILSSTLYPGTTQKIYQYLRKADKKTLVAFCPERIAQGHAIKELYELPQIVSGCTGKAVVLATSLFKVLTKKIVTMEPTEAELAKLFTNAWRYINFATSNQFYMLAQSNGLDFYKIYNAVTKDYPRMQSFAKAGLTAGPCLFKDTMQLSAFSGNNFFLGHSAMLVNEGLPDFIVKTLQKNHNLTGMKVGLLGMAFKGDSDDPRTSLAFKLKKKLELESAIVLCHDPYIKDPSFVSLDTIRKKADIIILSAPHSIYKNMRWKKEVIDVWGFYKNGGSI</sequence>
<evidence type="ECO:0000256" key="2">
    <source>
        <dbReference type="ARBA" id="ARBA00023002"/>
    </source>
</evidence>
<dbReference type="SMART" id="SM00984">
    <property type="entry name" value="UDPG_MGDP_dh_C"/>
    <property type="match status" value="1"/>
</dbReference>
<dbReference type="EMBL" id="MHJA01000007">
    <property type="protein sequence ID" value="OGY61504.1"/>
    <property type="molecule type" value="Genomic_DNA"/>
</dbReference>